<evidence type="ECO:0000256" key="1">
    <source>
        <dbReference type="ARBA" id="ARBA00001946"/>
    </source>
</evidence>
<feature type="active site" evidence="10 11">
    <location>
        <position position="137"/>
    </location>
</feature>
<dbReference type="Proteomes" id="UP001177597">
    <property type="component" value="Chromosome"/>
</dbReference>
<dbReference type="EC" id="4.1.1.31" evidence="4 10"/>
<keyword evidence="6 10" id="KW-0460">Magnesium</keyword>
<dbReference type="Gene3D" id="1.20.1440.90">
    <property type="entry name" value="Phosphoenolpyruvate/pyruvate domain"/>
    <property type="match status" value="1"/>
</dbReference>
<dbReference type="EMBL" id="CP123504">
    <property type="protein sequence ID" value="WGM01490.1"/>
    <property type="molecule type" value="Genomic_DNA"/>
</dbReference>
<dbReference type="PROSITE" id="PS00393">
    <property type="entry name" value="PEPCASE_2"/>
    <property type="match status" value="1"/>
</dbReference>
<name>A0AA95GAQ9_9GAMM</name>
<dbReference type="PANTHER" id="PTHR30523">
    <property type="entry name" value="PHOSPHOENOLPYRUVATE CARBOXYLASE"/>
    <property type="match status" value="1"/>
</dbReference>
<evidence type="ECO:0000256" key="10">
    <source>
        <dbReference type="HAMAP-Rule" id="MF_00595"/>
    </source>
</evidence>
<keyword evidence="8 10" id="KW-0120">Carbon dioxide fixation</keyword>
<protein>
    <recommendedName>
        <fullName evidence="5 10">Phosphoenolpyruvate carboxylase</fullName>
        <shortName evidence="10">PEPC</shortName>
        <shortName evidence="10">PEPCase</shortName>
        <ecNumber evidence="4 10">4.1.1.31</ecNumber>
    </recommendedName>
</protein>
<comment type="catalytic activity">
    <reaction evidence="9 10">
        <text>oxaloacetate + phosphate = phosphoenolpyruvate + hydrogencarbonate</text>
        <dbReference type="Rhea" id="RHEA:28370"/>
        <dbReference type="ChEBI" id="CHEBI:16452"/>
        <dbReference type="ChEBI" id="CHEBI:17544"/>
        <dbReference type="ChEBI" id="CHEBI:43474"/>
        <dbReference type="ChEBI" id="CHEBI:58702"/>
        <dbReference type="EC" id="4.1.1.31"/>
    </reaction>
</comment>
<dbReference type="GO" id="GO:0000287">
    <property type="term" value="F:magnesium ion binding"/>
    <property type="evidence" value="ECO:0007669"/>
    <property type="project" value="UniProtKB-UniRule"/>
</dbReference>
<evidence type="ECO:0000256" key="5">
    <source>
        <dbReference type="ARBA" id="ARBA00022419"/>
    </source>
</evidence>
<dbReference type="GO" id="GO:0005829">
    <property type="term" value="C:cytosol"/>
    <property type="evidence" value="ECO:0007669"/>
    <property type="project" value="TreeGrafter"/>
</dbReference>
<comment type="function">
    <text evidence="2 10">Forms oxaloacetate, a four-carbon dicarboxylic acid source for the tricarboxylic acid cycle.</text>
</comment>
<dbReference type="GO" id="GO:0006099">
    <property type="term" value="P:tricarboxylic acid cycle"/>
    <property type="evidence" value="ECO:0007669"/>
    <property type="project" value="InterPro"/>
</dbReference>
<dbReference type="InterPro" id="IPR021135">
    <property type="entry name" value="PEP_COase"/>
</dbReference>
<dbReference type="PROSITE" id="PS00781">
    <property type="entry name" value="PEPCASE_1"/>
    <property type="match status" value="1"/>
</dbReference>
<evidence type="ECO:0000313" key="14">
    <source>
        <dbReference type="EMBL" id="WGM01490.1"/>
    </source>
</evidence>
<dbReference type="SUPFAM" id="SSF51621">
    <property type="entry name" value="Phosphoenolpyruvate/pyruvate domain"/>
    <property type="match status" value="1"/>
</dbReference>
<dbReference type="PANTHER" id="PTHR30523:SF6">
    <property type="entry name" value="PHOSPHOENOLPYRUVATE CARBOXYLASE"/>
    <property type="match status" value="1"/>
</dbReference>
<evidence type="ECO:0000256" key="3">
    <source>
        <dbReference type="ARBA" id="ARBA00008346"/>
    </source>
</evidence>
<keyword evidence="7 10" id="KW-0456">Lyase</keyword>
<dbReference type="GO" id="GO:0006107">
    <property type="term" value="P:oxaloacetate metabolic process"/>
    <property type="evidence" value="ECO:0007669"/>
    <property type="project" value="UniProtKB-UniRule"/>
</dbReference>
<dbReference type="InterPro" id="IPR018129">
    <property type="entry name" value="PEP_COase_Lys_AS"/>
</dbReference>
<comment type="similarity">
    <text evidence="3 10">Belongs to the PEPCase type 1 family.</text>
</comment>
<dbReference type="Proteomes" id="UP001177595">
    <property type="component" value="Chromosome"/>
</dbReference>
<evidence type="ECO:0000256" key="6">
    <source>
        <dbReference type="ARBA" id="ARBA00022842"/>
    </source>
</evidence>
<evidence type="ECO:0000256" key="11">
    <source>
        <dbReference type="PROSITE-ProRule" id="PRU10111"/>
    </source>
</evidence>
<reference evidence="13" key="1">
    <citation type="submission" date="2023-04" db="EMBL/GenBank/DDBJ databases">
        <title>Genome dynamics across the evolutionary transition to endosymbiosis.</title>
        <authorList>
            <person name="Siozios S."/>
            <person name="Nadal-Jimenez P."/>
            <person name="Azagi T."/>
            <person name="Sprong H."/>
            <person name="Frost C.L."/>
            <person name="Parratt S.R."/>
            <person name="Taylor G."/>
            <person name="Brettell L."/>
            <person name="Lew K.C."/>
            <person name="Croft L."/>
            <person name="King K.C."/>
            <person name="Brockhurst M.A."/>
            <person name="Hypsa V."/>
            <person name="Novakova E."/>
            <person name="Darby A.C."/>
            <person name="Hurst G.D.D."/>
        </authorList>
    </citation>
    <scope>NUCLEOTIDE SEQUENCE</scope>
    <source>
        <strain evidence="13">AIh</strain>
        <strain evidence="14">APv</strain>
    </source>
</reference>
<dbReference type="RefSeq" id="WP_280625013.1">
    <property type="nucleotide sequence ID" value="NZ_CP123498.1"/>
</dbReference>
<evidence type="ECO:0000256" key="7">
    <source>
        <dbReference type="ARBA" id="ARBA00023239"/>
    </source>
</evidence>
<dbReference type="Pfam" id="PF00311">
    <property type="entry name" value="PEPcase"/>
    <property type="match status" value="1"/>
</dbReference>
<gene>
    <name evidence="10 13" type="primary">ppc</name>
    <name evidence="13" type="ORF">QE207_02380</name>
    <name evidence="14" type="ORF">QE210_17085</name>
</gene>
<dbReference type="EMBL" id="CP123498">
    <property type="protein sequence ID" value="WGL95496.1"/>
    <property type="molecule type" value="Genomic_DNA"/>
</dbReference>
<evidence type="ECO:0000256" key="8">
    <source>
        <dbReference type="ARBA" id="ARBA00023300"/>
    </source>
</evidence>
<evidence type="ECO:0000256" key="4">
    <source>
        <dbReference type="ARBA" id="ARBA00012305"/>
    </source>
</evidence>
<dbReference type="NCBIfam" id="NF000584">
    <property type="entry name" value="PRK00009.1"/>
    <property type="match status" value="1"/>
</dbReference>
<dbReference type="InterPro" id="IPR015813">
    <property type="entry name" value="Pyrv/PenolPyrv_kinase-like_dom"/>
</dbReference>
<proteinExistence type="inferred from homology"/>
<dbReference type="GO" id="GO:0008964">
    <property type="term" value="F:phosphoenolpyruvate carboxylase activity"/>
    <property type="evidence" value="ECO:0007669"/>
    <property type="project" value="UniProtKB-UniRule"/>
</dbReference>
<evidence type="ECO:0000313" key="15">
    <source>
        <dbReference type="Proteomes" id="UP001177597"/>
    </source>
</evidence>
<dbReference type="InterPro" id="IPR022805">
    <property type="entry name" value="PEP_COase_bac/pln-type"/>
</dbReference>
<dbReference type="GO" id="GO:0015977">
    <property type="term" value="P:carbon fixation"/>
    <property type="evidence" value="ECO:0007669"/>
    <property type="project" value="UniProtKB-UniRule"/>
</dbReference>
<evidence type="ECO:0000313" key="13">
    <source>
        <dbReference type="EMBL" id="WGL95496.1"/>
    </source>
</evidence>
<accession>A0AA95GAQ9</accession>
<comment type="subunit">
    <text evidence="10">Homotetramer.</text>
</comment>
<dbReference type="InterPro" id="IPR033129">
    <property type="entry name" value="PEPCASE_His_AS"/>
</dbReference>
<comment type="cofactor">
    <cofactor evidence="1 10">
        <name>Mg(2+)</name>
        <dbReference type="ChEBI" id="CHEBI:18420"/>
    </cofactor>
</comment>
<sequence>MDQQYSAMRSNVSMLGKLLGDTIKNALGEDILDKVESIRKLSKSSRAGNKAQRQALLKTLQNLSNDELLPVTRAFNQFLNLANVAEQYYSISPHGEASSNPEVLANLFARLKEKRFTNKVITKAIDELSIELVLTAHPTEIARRTLIHKLIEVNSCLAQLDHDDLVDYERNNIMRRLRQLIAQCWHTDEIRKNRPTPIDEAKWGFTVVENSLWEGVPAFLRELNEQLETSLAINLPVDTNLIRFTSWMGGDRDGNPFVTAAVTREVLLLSRWKAAELFLADIQILVSELSMSEATPELRQLAGGDDIDEPYRQIAKGLRSRLRSTLDYLDSCIKGEKVLPPEDYLYDNQQLWQPLYTCYQSLIACGMPIIANGQLLDTLRRIRCFGLQLVRIDIRQESSRHTNALAELLNYLELGDYKNWSEEEKQTFLLAELNSKRPLCPKNWQPSAETQEVLATCQVIADSPTDAIAAYVISMAKVPSDVLAVKLLLKESGCSLKLPVVPLFETLDDLNNAESVMQKLLTIPWYRQIIDNKQMVMIGYSDSAKDAGVMAASWAQYCAQEALIKLCDKEKVKLTLFHGRGGTVGRGGAPAHSALLSQPPGSLKGGLRATEQGEMIRFKYGLPQVTMSSLFIYTSAILEANLLPPPQPKPEWRAVMEILSDISCNMYRDYVCQKPDFVPYFRAATPELELAKLPLGSRPTKRRQDGGVETLRAIPWIFAWSQNRLMLPAWLGAGAALQHVIDSGMKSVLDDMWHDWPFFKTRIAMLEMVFAKADLWLAEYYDQRLVEKRLWPLGKELRQQLAQDINSVLAISKDKTLMADLPWIAESVALRNVYTDPLNVLQAELLHRSRQQQKPDPYIEQALMVTIAGIAAGMRNTG</sequence>
<feature type="active site" evidence="10 12">
    <location>
        <position position="545"/>
    </location>
</feature>
<evidence type="ECO:0000256" key="9">
    <source>
        <dbReference type="ARBA" id="ARBA00048995"/>
    </source>
</evidence>
<organism evidence="13 15">
    <name type="scientific">Arsenophonus nasoniae</name>
    <name type="common">son-killer infecting Nasonia vitripennis</name>
    <dbReference type="NCBI Taxonomy" id="638"/>
    <lineage>
        <taxon>Bacteria</taxon>
        <taxon>Pseudomonadati</taxon>
        <taxon>Pseudomonadota</taxon>
        <taxon>Gammaproteobacteria</taxon>
        <taxon>Enterobacterales</taxon>
        <taxon>Morganellaceae</taxon>
        <taxon>Arsenophonus</taxon>
    </lineage>
</organism>
<evidence type="ECO:0000256" key="12">
    <source>
        <dbReference type="PROSITE-ProRule" id="PRU10112"/>
    </source>
</evidence>
<dbReference type="HAMAP" id="MF_00595">
    <property type="entry name" value="PEPcase_type1"/>
    <property type="match status" value="1"/>
</dbReference>
<evidence type="ECO:0000256" key="2">
    <source>
        <dbReference type="ARBA" id="ARBA00003670"/>
    </source>
</evidence>
<dbReference type="PRINTS" id="PR00150">
    <property type="entry name" value="PEPCARBXLASE"/>
</dbReference>
<dbReference type="AlphaFoldDB" id="A0AA95GAQ9"/>
<dbReference type="FunFam" id="1.20.1440.90:FF:000002">
    <property type="entry name" value="Phosphoenolpyruvate carboxylase"/>
    <property type="match status" value="1"/>
</dbReference>